<evidence type="ECO:0000313" key="8">
    <source>
        <dbReference type="EMBL" id="RCX03957.1"/>
    </source>
</evidence>
<evidence type="ECO:0000256" key="7">
    <source>
        <dbReference type="RuleBase" id="RU003879"/>
    </source>
</evidence>
<dbReference type="Pfam" id="PF02472">
    <property type="entry name" value="ExbD"/>
    <property type="match status" value="1"/>
</dbReference>
<keyword evidence="6" id="KW-0472">Membrane</keyword>
<keyword evidence="7" id="KW-0653">Protein transport</keyword>
<evidence type="ECO:0000256" key="6">
    <source>
        <dbReference type="ARBA" id="ARBA00023136"/>
    </source>
</evidence>
<comment type="similarity">
    <text evidence="2 7">Belongs to the ExbD/TolR family.</text>
</comment>
<dbReference type="GO" id="GO:0022857">
    <property type="term" value="F:transmembrane transporter activity"/>
    <property type="evidence" value="ECO:0007669"/>
    <property type="project" value="InterPro"/>
</dbReference>
<reference evidence="8 9" key="1">
    <citation type="submission" date="2018-07" db="EMBL/GenBank/DDBJ databases">
        <title>Genomic Encyclopedia of Type Strains, Phase IV (KMG-IV): sequencing the most valuable type-strain genomes for metagenomic binning, comparative biology and taxonomic classification.</title>
        <authorList>
            <person name="Goeker M."/>
        </authorList>
    </citation>
    <scope>NUCLEOTIDE SEQUENCE [LARGE SCALE GENOMIC DNA]</scope>
    <source>
        <strain evidence="8 9">DSM 21410</strain>
    </source>
</reference>
<keyword evidence="3" id="KW-1003">Cell membrane</keyword>
<sequence length="200" mass="22847">MAIEKARPRIVKLDMNPMVDMAFLLVTFFMLSTSFRLEEPTEVVLPPATADVPMPETSVMTIYINRQGQIFFGIDGKFSKKALLNHIGQRYQLEFTSEQVENFALLSGFGVSVAELPKLLSDKERMRVYPMKGIPVDSLSNELSDWIVYSRVVNPAIRVAVKADKGTEYKYIRRVINTLLENKILRFNLLTEKLPSKNKQ</sequence>
<dbReference type="EMBL" id="QPJS01000002">
    <property type="protein sequence ID" value="RCX03957.1"/>
    <property type="molecule type" value="Genomic_DNA"/>
</dbReference>
<dbReference type="Proteomes" id="UP000253517">
    <property type="component" value="Unassembled WGS sequence"/>
</dbReference>
<gene>
    <name evidence="8" type="ORF">DES35_102414</name>
</gene>
<dbReference type="PANTHER" id="PTHR30558:SF3">
    <property type="entry name" value="BIOPOLYMER TRANSPORT PROTEIN EXBD-RELATED"/>
    <property type="match status" value="1"/>
</dbReference>
<proteinExistence type="inferred from homology"/>
<evidence type="ECO:0000256" key="5">
    <source>
        <dbReference type="ARBA" id="ARBA00022989"/>
    </source>
</evidence>
<keyword evidence="5" id="KW-1133">Transmembrane helix</keyword>
<dbReference type="InterPro" id="IPR003400">
    <property type="entry name" value="ExbD"/>
</dbReference>
<comment type="subcellular location">
    <subcellularLocation>
        <location evidence="1">Cell membrane</location>
        <topology evidence="1">Single-pass membrane protein</topology>
    </subcellularLocation>
    <subcellularLocation>
        <location evidence="7">Cell membrane</location>
        <topology evidence="7">Single-pass type II membrane protein</topology>
    </subcellularLocation>
</comment>
<keyword evidence="9" id="KW-1185">Reference proteome</keyword>
<comment type="caution">
    <text evidence="8">The sequence shown here is derived from an EMBL/GenBank/DDBJ whole genome shotgun (WGS) entry which is preliminary data.</text>
</comment>
<dbReference type="GO" id="GO:0015031">
    <property type="term" value="P:protein transport"/>
    <property type="evidence" value="ECO:0007669"/>
    <property type="project" value="UniProtKB-KW"/>
</dbReference>
<evidence type="ECO:0000256" key="4">
    <source>
        <dbReference type="ARBA" id="ARBA00022692"/>
    </source>
</evidence>
<organism evidence="8 9">
    <name type="scientific">Schleiferia thermophila</name>
    <dbReference type="NCBI Taxonomy" id="884107"/>
    <lineage>
        <taxon>Bacteria</taxon>
        <taxon>Pseudomonadati</taxon>
        <taxon>Bacteroidota</taxon>
        <taxon>Flavobacteriia</taxon>
        <taxon>Flavobacteriales</taxon>
        <taxon>Schleiferiaceae</taxon>
        <taxon>Schleiferia</taxon>
    </lineage>
</organism>
<evidence type="ECO:0000313" key="9">
    <source>
        <dbReference type="Proteomes" id="UP000253517"/>
    </source>
</evidence>
<evidence type="ECO:0000256" key="3">
    <source>
        <dbReference type="ARBA" id="ARBA00022475"/>
    </source>
</evidence>
<dbReference type="AlphaFoldDB" id="A0A369A795"/>
<keyword evidence="7" id="KW-0813">Transport</keyword>
<keyword evidence="4 7" id="KW-0812">Transmembrane</keyword>
<accession>A0A369A795</accession>
<dbReference type="RefSeq" id="WP_114366228.1">
    <property type="nucleotide sequence ID" value="NZ_BHZF01000002.1"/>
</dbReference>
<dbReference type="PANTHER" id="PTHR30558">
    <property type="entry name" value="EXBD MEMBRANE COMPONENT OF PMF-DRIVEN MACROMOLECULE IMPORT SYSTEM"/>
    <property type="match status" value="1"/>
</dbReference>
<evidence type="ECO:0000256" key="2">
    <source>
        <dbReference type="ARBA" id="ARBA00005811"/>
    </source>
</evidence>
<protein>
    <submittedName>
        <fullName evidence="8">Outer membrane transport energization protein ExbD</fullName>
    </submittedName>
</protein>
<dbReference type="GO" id="GO:0005886">
    <property type="term" value="C:plasma membrane"/>
    <property type="evidence" value="ECO:0007669"/>
    <property type="project" value="UniProtKB-SubCell"/>
</dbReference>
<name>A0A369A795_9FLAO</name>
<evidence type="ECO:0000256" key="1">
    <source>
        <dbReference type="ARBA" id="ARBA00004162"/>
    </source>
</evidence>